<comment type="caution">
    <text evidence="2">The sequence shown here is derived from an EMBL/GenBank/DDBJ whole genome shotgun (WGS) entry which is preliminary data.</text>
</comment>
<accession>E6QWY7</accession>
<protein>
    <recommendedName>
        <fullName evidence="1">HDOD domain-containing protein</fullName>
    </recommendedName>
</protein>
<dbReference type="PROSITE" id="PS51833">
    <property type="entry name" value="HDOD"/>
    <property type="match status" value="1"/>
</dbReference>
<dbReference type="SUPFAM" id="SSF109604">
    <property type="entry name" value="HD-domain/PDEase-like"/>
    <property type="match status" value="1"/>
</dbReference>
<evidence type="ECO:0000313" key="2">
    <source>
        <dbReference type="EMBL" id="CBI11761.1"/>
    </source>
</evidence>
<name>E6QWY7_9ZZZZ</name>
<dbReference type="EMBL" id="CABR01000166">
    <property type="protein sequence ID" value="CBI11761.1"/>
    <property type="molecule type" value="Genomic_DNA"/>
</dbReference>
<proteinExistence type="predicted"/>
<dbReference type="Gene3D" id="1.10.3210.10">
    <property type="entry name" value="Hypothetical protein af1432"/>
    <property type="match status" value="1"/>
</dbReference>
<dbReference type="AlphaFoldDB" id="E6QWY7"/>
<dbReference type="Pfam" id="PF08668">
    <property type="entry name" value="HDOD"/>
    <property type="match status" value="1"/>
</dbReference>
<evidence type="ECO:0000259" key="1">
    <source>
        <dbReference type="PROSITE" id="PS51833"/>
    </source>
</evidence>
<dbReference type="PANTHER" id="PTHR33525:SF4">
    <property type="entry name" value="CYCLIC DI-GMP PHOSPHODIESTERASE CDGJ"/>
    <property type="match status" value="1"/>
</dbReference>
<dbReference type="InterPro" id="IPR052340">
    <property type="entry name" value="RNase_Y/CdgJ"/>
</dbReference>
<feature type="domain" description="HDOD" evidence="1">
    <location>
        <begin position="20"/>
        <end position="219"/>
    </location>
</feature>
<reference evidence="2" key="1">
    <citation type="submission" date="2009-10" db="EMBL/GenBank/DDBJ databases">
        <title>Diversity of trophic interactions inside an arsenic-rich microbial ecosystem.</title>
        <authorList>
            <person name="Bertin P.N."/>
            <person name="Heinrich-Salmeron A."/>
            <person name="Pelletier E."/>
            <person name="Goulhen-Chollet F."/>
            <person name="Arsene-Ploetze F."/>
            <person name="Gallien S."/>
            <person name="Calteau A."/>
            <person name="Vallenet D."/>
            <person name="Casiot C."/>
            <person name="Chane-Woon-Ming B."/>
            <person name="Giloteaux L."/>
            <person name="Barakat M."/>
            <person name="Bonnefoy V."/>
            <person name="Bruneel O."/>
            <person name="Chandler M."/>
            <person name="Cleiss J."/>
            <person name="Duran R."/>
            <person name="Elbaz-Poulichet F."/>
            <person name="Fonknechten N."/>
            <person name="Lauga B."/>
            <person name="Mornico D."/>
            <person name="Ortet P."/>
            <person name="Schaeffer C."/>
            <person name="Siguier P."/>
            <person name="Alexander Thil Smith A."/>
            <person name="Van Dorsselaer A."/>
            <person name="Weissenbach J."/>
            <person name="Medigue C."/>
            <person name="Le Paslier D."/>
        </authorList>
    </citation>
    <scope>NUCLEOTIDE SEQUENCE</scope>
</reference>
<sequence>MVESSLDLDGWIAFFNTAGIPILKRTARELGRLDMEADELSARGVTDIISADPLMVVTLLRYLQHHKHNSQQSEVIQIEQALMMLGIPTVVTKVQPTLIIEDLLRGQTLALMGALQTIRRATRAAYYARDWSVRLKDTHFDEVHIVALLHNFAEILMWCYAPQLMLQVRELQLKDSDLRHRTAQQAVLGFKLSDLQLALAKSWVLPEMLISFMEKNNVQQRQMQIVVLATNLARHSANNWDNAALPDDYLAIGELLHLSAAEVKAIVAPSGLDDVAVPIE</sequence>
<dbReference type="InterPro" id="IPR013976">
    <property type="entry name" value="HDOD"/>
</dbReference>
<dbReference type="PANTHER" id="PTHR33525">
    <property type="match status" value="1"/>
</dbReference>
<gene>
    <name evidence="2" type="ORF">CARN7_2608</name>
</gene>
<organism evidence="2">
    <name type="scientific">mine drainage metagenome</name>
    <dbReference type="NCBI Taxonomy" id="410659"/>
    <lineage>
        <taxon>unclassified sequences</taxon>
        <taxon>metagenomes</taxon>
        <taxon>ecological metagenomes</taxon>
    </lineage>
</organism>